<evidence type="ECO:0000313" key="1">
    <source>
        <dbReference type="EMBL" id="KAF4040657.1"/>
    </source>
</evidence>
<gene>
    <name evidence="1" type="ORF">GN244_ATG07170</name>
</gene>
<dbReference type="EMBL" id="WSZM01000138">
    <property type="protein sequence ID" value="KAF4040657.1"/>
    <property type="molecule type" value="Genomic_DNA"/>
</dbReference>
<proteinExistence type="predicted"/>
<reference evidence="1" key="1">
    <citation type="submission" date="2020-04" db="EMBL/GenBank/DDBJ databases">
        <title>Hybrid Assembly of Korean Phytophthora infestans isolates.</title>
        <authorList>
            <person name="Prokchorchik M."/>
            <person name="Lee Y."/>
            <person name="Seo J."/>
            <person name="Cho J.-H."/>
            <person name="Park Y.-E."/>
            <person name="Jang D.-C."/>
            <person name="Im J.-S."/>
            <person name="Choi J.-G."/>
            <person name="Park H.-J."/>
            <person name="Lee G.-B."/>
            <person name="Lee Y.-G."/>
            <person name="Hong S.-Y."/>
            <person name="Cho K."/>
            <person name="Sohn K.H."/>
        </authorList>
    </citation>
    <scope>NUCLEOTIDE SEQUENCE</scope>
    <source>
        <strain evidence="1">KR_1_A1</strain>
    </source>
</reference>
<dbReference type="AlphaFoldDB" id="A0A833WG56"/>
<organism evidence="1 2">
    <name type="scientific">Phytophthora infestans</name>
    <name type="common">Potato late blight agent</name>
    <name type="synonym">Botrytis infestans</name>
    <dbReference type="NCBI Taxonomy" id="4787"/>
    <lineage>
        <taxon>Eukaryota</taxon>
        <taxon>Sar</taxon>
        <taxon>Stramenopiles</taxon>
        <taxon>Oomycota</taxon>
        <taxon>Peronosporomycetes</taxon>
        <taxon>Peronosporales</taxon>
        <taxon>Peronosporaceae</taxon>
        <taxon>Phytophthora</taxon>
    </lineage>
</organism>
<comment type="caution">
    <text evidence="1">The sequence shown here is derived from an EMBL/GenBank/DDBJ whole genome shotgun (WGS) entry which is preliminary data.</text>
</comment>
<keyword evidence="2" id="KW-1185">Reference proteome</keyword>
<dbReference type="Proteomes" id="UP000602510">
    <property type="component" value="Unassembled WGS sequence"/>
</dbReference>
<sequence length="108" mass="12315">MYSVLRTKLDDSKLAALATSSKKADSVVLRSWKVDGKAPDKVFHLLRLDEVGDDIFTSQAFSSWIANVAIIKHHETKFEAAPQLEKWYSREALKPCFPLRRVSQILVR</sequence>
<evidence type="ECO:0000313" key="2">
    <source>
        <dbReference type="Proteomes" id="UP000602510"/>
    </source>
</evidence>
<protein>
    <submittedName>
        <fullName evidence="1">Uncharacterized protein</fullName>
    </submittedName>
</protein>
<name>A0A833WG56_PHYIN</name>
<accession>A0A833WG56</accession>